<reference evidence="1" key="1">
    <citation type="submission" date="2021-04" db="EMBL/GenBank/DDBJ databases">
        <authorList>
            <person name="Chebbi M.A.C M."/>
        </authorList>
    </citation>
    <scope>NUCLEOTIDE SEQUENCE</scope>
</reference>
<gene>
    <name evidence="1" type="ORF">HICCMSTLAB_LOCUS12994</name>
</gene>
<name>A0A8J2MZP6_COTCN</name>
<dbReference type="Proteomes" id="UP000786811">
    <property type="component" value="Unassembled WGS sequence"/>
</dbReference>
<evidence type="ECO:0000313" key="2">
    <source>
        <dbReference type="Proteomes" id="UP000786811"/>
    </source>
</evidence>
<comment type="caution">
    <text evidence="1">The sequence shown here is derived from an EMBL/GenBank/DDBJ whole genome shotgun (WGS) entry which is preliminary data.</text>
</comment>
<proteinExistence type="predicted"/>
<feature type="non-terminal residue" evidence="1">
    <location>
        <position position="1"/>
    </location>
</feature>
<sequence length="107" mass="12306">MVNHQGKSKTIRVFLNASSQAHFITEDVANFLNLIKKPANIYVTGIDNTSTTEHFRLKHAGMQATLYSVRQNYWPLNGRSVTRSVYFLTTIYWSKDISIELLILKTQ</sequence>
<dbReference type="OrthoDB" id="7543819at2759"/>
<keyword evidence="2" id="KW-1185">Reference proteome</keyword>
<evidence type="ECO:0000313" key="1">
    <source>
        <dbReference type="EMBL" id="CAG5107951.1"/>
    </source>
</evidence>
<protein>
    <submittedName>
        <fullName evidence="1">Uncharacterized protein</fullName>
    </submittedName>
</protein>
<dbReference type="EMBL" id="CAJNRD030001124">
    <property type="protein sequence ID" value="CAG5107951.1"/>
    <property type="molecule type" value="Genomic_DNA"/>
</dbReference>
<organism evidence="1 2">
    <name type="scientific">Cotesia congregata</name>
    <name type="common">Parasitoid wasp</name>
    <name type="synonym">Apanteles congregatus</name>
    <dbReference type="NCBI Taxonomy" id="51543"/>
    <lineage>
        <taxon>Eukaryota</taxon>
        <taxon>Metazoa</taxon>
        <taxon>Ecdysozoa</taxon>
        <taxon>Arthropoda</taxon>
        <taxon>Hexapoda</taxon>
        <taxon>Insecta</taxon>
        <taxon>Pterygota</taxon>
        <taxon>Neoptera</taxon>
        <taxon>Endopterygota</taxon>
        <taxon>Hymenoptera</taxon>
        <taxon>Apocrita</taxon>
        <taxon>Ichneumonoidea</taxon>
        <taxon>Braconidae</taxon>
        <taxon>Microgastrinae</taxon>
        <taxon>Cotesia</taxon>
    </lineage>
</organism>
<accession>A0A8J2MZP6</accession>
<dbReference type="AlphaFoldDB" id="A0A8J2MZP6"/>